<comment type="caution">
    <text evidence="2">The sequence shown here is derived from an EMBL/GenBank/DDBJ whole genome shotgun (WGS) entry which is preliminary data.</text>
</comment>
<dbReference type="EMBL" id="VIBR01000001">
    <property type="protein sequence ID" value="KAA0119815.1"/>
    <property type="molecule type" value="Genomic_DNA"/>
</dbReference>
<proteinExistence type="predicted"/>
<feature type="transmembrane region" description="Helical" evidence="1">
    <location>
        <begin position="7"/>
        <end position="27"/>
    </location>
</feature>
<accession>A0A5A7ZVJ1</accession>
<sequence>MFKSKKWLFILFIVIALPILIINLPFLTKPQYSNDGKFILELQDSIKKKIIENLDFEKKHIKSVTLLPGSARGEYDNGGDVSGNYHIYFSAYVNDNKEQSLRTELSFPDAGIAPFTFIHPNPYKDKSQDMSTWYMGEIEISEDSSWDWKREQDEAKEALYNFSNALADSGENIVYRVQKERATRFFNEWLQVHQENFKSAIQSELYRELPELEQSLGKIQSIRLSEHQSYFPSSSRELSFDISFEKYPEEVATIKGVVRSQSEQSIFQDSSASASISFDNGRFVIDSENDSKLYSIFSKSRLGSSAGDISYYLPEDHGHSILIP</sequence>
<reference evidence="2 3" key="1">
    <citation type="submission" date="2019-06" db="EMBL/GenBank/DDBJ databases">
        <title>Genome sequence and analysis of a MDR-Streptococcus sanguis isolated from throat swab of children with scarlet fever from Hangzhou,China.</title>
        <authorList>
            <person name="Huang Y."/>
            <person name="Xie L."/>
            <person name="Liu W."/>
        </authorList>
    </citation>
    <scope>NUCLEOTIDE SEQUENCE [LARGE SCALE GENOMIC DNA]</scope>
    <source>
        <strain evidence="2 3">S28</strain>
    </source>
</reference>
<protein>
    <submittedName>
        <fullName evidence="2">Uncharacterized protein</fullName>
    </submittedName>
</protein>
<dbReference type="Proteomes" id="UP000324105">
    <property type="component" value="Unassembled WGS sequence"/>
</dbReference>
<name>A0A5A7ZVJ1_STRSA</name>
<keyword evidence="1" id="KW-0472">Membrane</keyword>
<dbReference type="AlphaFoldDB" id="A0A5A7ZVJ1"/>
<evidence type="ECO:0000313" key="3">
    <source>
        <dbReference type="Proteomes" id="UP000324105"/>
    </source>
</evidence>
<evidence type="ECO:0000313" key="2">
    <source>
        <dbReference type="EMBL" id="KAA0119815.1"/>
    </source>
</evidence>
<dbReference type="RefSeq" id="WP_149565662.1">
    <property type="nucleotide sequence ID" value="NZ_VIBR01000001.1"/>
</dbReference>
<organism evidence="2 3">
    <name type="scientific">Streptococcus sanguinis</name>
    <dbReference type="NCBI Taxonomy" id="1305"/>
    <lineage>
        <taxon>Bacteria</taxon>
        <taxon>Bacillati</taxon>
        <taxon>Bacillota</taxon>
        <taxon>Bacilli</taxon>
        <taxon>Lactobacillales</taxon>
        <taxon>Streptococcaceae</taxon>
        <taxon>Streptococcus</taxon>
    </lineage>
</organism>
<keyword evidence="1" id="KW-1133">Transmembrane helix</keyword>
<gene>
    <name evidence="2" type="ORF">FKX92_04600</name>
</gene>
<keyword evidence="1" id="KW-0812">Transmembrane</keyword>
<evidence type="ECO:0000256" key="1">
    <source>
        <dbReference type="SAM" id="Phobius"/>
    </source>
</evidence>